<dbReference type="InParanoid" id="A7EV14"/>
<gene>
    <name evidence="2" type="ORF">SS1G_09172</name>
</gene>
<sequence>MKGKKTLLTFKRVRSGKDESGSPVANATSSKTGATGSINWSGVKVIPVSEIITKWLVHQKEATSSTRKQGISIVKGAGINTLLLSILALMRGIPFPWCQAQYSKYDHALSFVCFTMVANIMINFRQMSWFSRILD</sequence>
<reference evidence="3" key="1">
    <citation type="journal article" date="2011" name="PLoS Genet.">
        <title>Genomic analysis of the necrotrophic fungal pathogens Sclerotinia sclerotiorum and Botrytis cinerea.</title>
        <authorList>
            <person name="Amselem J."/>
            <person name="Cuomo C.A."/>
            <person name="van Kan J.A."/>
            <person name="Viaud M."/>
            <person name="Benito E.P."/>
            <person name="Couloux A."/>
            <person name="Coutinho P.M."/>
            <person name="de Vries R.P."/>
            <person name="Dyer P.S."/>
            <person name="Fillinger S."/>
            <person name="Fournier E."/>
            <person name="Gout L."/>
            <person name="Hahn M."/>
            <person name="Kohn L."/>
            <person name="Lapalu N."/>
            <person name="Plummer K.M."/>
            <person name="Pradier J.M."/>
            <person name="Quevillon E."/>
            <person name="Sharon A."/>
            <person name="Simon A."/>
            <person name="ten Have A."/>
            <person name="Tudzynski B."/>
            <person name="Tudzynski P."/>
            <person name="Wincker P."/>
            <person name="Andrew M."/>
            <person name="Anthouard V."/>
            <person name="Beever R.E."/>
            <person name="Beffa R."/>
            <person name="Benoit I."/>
            <person name="Bouzid O."/>
            <person name="Brault B."/>
            <person name="Chen Z."/>
            <person name="Choquer M."/>
            <person name="Collemare J."/>
            <person name="Cotton P."/>
            <person name="Danchin E.G."/>
            <person name="Da Silva C."/>
            <person name="Gautier A."/>
            <person name="Giraud C."/>
            <person name="Giraud T."/>
            <person name="Gonzalez C."/>
            <person name="Grossetete S."/>
            <person name="Guldener U."/>
            <person name="Henrissat B."/>
            <person name="Howlett B.J."/>
            <person name="Kodira C."/>
            <person name="Kretschmer M."/>
            <person name="Lappartient A."/>
            <person name="Leroch M."/>
            <person name="Levis C."/>
            <person name="Mauceli E."/>
            <person name="Neuveglise C."/>
            <person name="Oeser B."/>
            <person name="Pearson M."/>
            <person name="Poulain J."/>
            <person name="Poussereau N."/>
            <person name="Quesneville H."/>
            <person name="Rascle C."/>
            <person name="Schumacher J."/>
            <person name="Segurens B."/>
            <person name="Sexton A."/>
            <person name="Silva E."/>
            <person name="Sirven C."/>
            <person name="Soanes D.M."/>
            <person name="Talbot N.J."/>
            <person name="Templeton M."/>
            <person name="Yandava C."/>
            <person name="Yarden O."/>
            <person name="Zeng Q."/>
            <person name="Rollins J.A."/>
            <person name="Lebrun M.H."/>
            <person name="Dickman M."/>
        </authorList>
    </citation>
    <scope>NUCLEOTIDE SEQUENCE [LARGE SCALE GENOMIC DNA]</scope>
    <source>
        <strain evidence="3">ATCC 18683 / 1980 / Ss-1</strain>
    </source>
</reference>
<dbReference type="EMBL" id="CH476633">
    <property type="protein sequence ID" value="EDN93306.1"/>
    <property type="molecule type" value="Genomic_DNA"/>
</dbReference>
<dbReference type="AlphaFoldDB" id="A7EV14"/>
<evidence type="ECO:0000313" key="2">
    <source>
        <dbReference type="EMBL" id="EDN93306.1"/>
    </source>
</evidence>
<dbReference type="KEGG" id="ssl:SS1G_09172"/>
<feature type="transmembrane region" description="Helical" evidence="1">
    <location>
        <begin position="73"/>
        <end position="93"/>
    </location>
</feature>
<dbReference type="RefSeq" id="XP_001589451.1">
    <property type="nucleotide sequence ID" value="XM_001589401.1"/>
</dbReference>
<feature type="transmembrane region" description="Helical" evidence="1">
    <location>
        <begin position="105"/>
        <end position="124"/>
    </location>
</feature>
<dbReference type="Proteomes" id="UP000001312">
    <property type="component" value="Unassembled WGS sequence"/>
</dbReference>
<evidence type="ECO:0000313" key="3">
    <source>
        <dbReference type="Proteomes" id="UP000001312"/>
    </source>
</evidence>
<proteinExistence type="predicted"/>
<keyword evidence="1" id="KW-0472">Membrane</keyword>
<organism evidence="2 3">
    <name type="scientific">Sclerotinia sclerotiorum (strain ATCC 18683 / 1980 / Ss-1)</name>
    <name type="common">White mold</name>
    <name type="synonym">Whetzelinia sclerotiorum</name>
    <dbReference type="NCBI Taxonomy" id="665079"/>
    <lineage>
        <taxon>Eukaryota</taxon>
        <taxon>Fungi</taxon>
        <taxon>Dikarya</taxon>
        <taxon>Ascomycota</taxon>
        <taxon>Pezizomycotina</taxon>
        <taxon>Leotiomycetes</taxon>
        <taxon>Helotiales</taxon>
        <taxon>Sclerotiniaceae</taxon>
        <taxon>Sclerotinia</taxon>
    </lineage>
</organism>
<keyword evidence="3" id="KW-1185">Reference proteome</keyword>
<keyword evidence="1" id="KW-0812">Transmembrane</keyword>
<protein>
    <submittedName>
        <fullName evidence="2">Uncharacterized protein</fullName>
    </submittedName>
</protein>
<evidence type="ECO:0000256" key="1">
    <source>
        <dbReference type="SAM" id="Phobius"/>
    </source>
</evidence>
<accession>A7EV14</accession>
<dbReference type="GeneID" id="5485662"/>
<keyword evidence="1" id="KW-1133">Transmembrane helix</keyword>
<dbReference type="HOGENOM" id="CLU_1886994_0_0_1"/>
<name>A7EV14_SCLS1</name>